<feature type="region of interest" description="Disordered" evidence="1">
    <location>
        <begin position="1"/>
        <end position="38"/>
    </location>
</feature>
<keyword evidence="5" id="KW-1185">Reference proteome</keyword>
<feature type="compositionally biased region" description="Acidic residues" evidence="1">
    <location>
        <begin position="259"/>
        <end position="274"/>
    </location>
</feature>
<feature type="region of interest" description="Disordered" evidence="1">
    <location>
        <begin position="256"/>
        <end position="354"/>
    </location>
</feature>
<dbReference type="PRINTS" id="PR00625">
    <property type="entry name" value="JDOMAIN"/>
</dbReference>
<evidence type="ECO:0000313" key="4">
    <source>
        <dbReference type="EMBL" id="GCC37456.1"/>
    </source>
</evidence>
<name>A0A401T460_CHIPU</name>
<dbReference type="PANTHER" id="PTHR44665:SF1">
    <property type="entry name" value="DNAJ HOMOLOG SUBFAMILY C MEMBER 14"/>
    <property type="match status" value="1"/>
</dbReference>
<protein>
    <recommendedName>
        <fullName evidence="3">J domain-containing protein</fullName>
    </recommendedName>
</protein>
<keyword evidence="2" id="KW-0812">Transmembrane</keyword>
<evidence type="ECO:0000259" key="3">
    <source>
        <dbReference type="PROSITE" id="PS50076"/>
    </source>
</evidence>
<organism evidence="4 5">
    <name type="scientific">Chiloscyllium punctatum</name>
    <name type="common">Brownbanded bambooshark</name>
    <name type="synonym">Hemiscyllium punctatum</name>
    <dbReference type="NCBI Taxonomy" id="137246"/>
    <lineage>
        <taxon>Eukaryota</taxon>
        <taxon>Metazoa</taxon>
        <taxon>Chordata</taxon>
        <taxon>Craniata</taxon>
        <taxon>Vertebrata</taxon>
        <taxon>Chondrichthyes</taxon>
        <taxon>Elasmobranchii</taxon>
        <taxon>Galeomorphii</taxon>
        <taxon>Galeoidea</taxon>
        <taxon>Orectolobiformes</taxon>
        <taxon>Hemiscylliidae</taxon>
        <taxon>Chiloscyllium</taxon>
    </lineage>
</organism>
<evidence type="ECO:0000256" key="2">
    <source>
        <dbReference type="SAM" id="Phobius"/>
    </source>
</evidence>
<feature type="compositionally biased region" description="Basic residues" evidence="1">
    <location>
        <begin position="820"/>
        <end position="832"/>
    </location>
</feature>
<reference evidence="4 5" key="1">
    <citation type="journal article" date="2018" name="Nat. Ecol. Evol.">
        <title>Shark genomes provide insights into elasmobranch evolution and the origin of vertebrates.</title>
        <authorList>
            <person name="Hara Y"/>
            <person name="Yamaguchi K"/>
            <person name="Onimaru K"/>
            <person name="Kadota M"/>
            <person name="Koyanagi M"/>
            <person name="Keeley SD"/>
            <person name="Tatsumi K"/>
            <person name="Tanaka K"/>
            <person name="Motone F"/>
            <person name="Kageyama Y"/>
            <person name="Nozu R"/>
            <person name="Adachi N"/>
            <person name="Nishimura O"/>
            <person name="Nakagawa R"/>
            <person name="Tanegashima C"/>
            <person name="Kiyatake I"/>
            <person name="Matsumoto R"/>
            <person name="Murakumo K"/>
            <person name="Nishida K"/>
            <person name="Terakita A"/>
            <person name="Kuratani S"/>
            <person name="Sato K"/>
            <person name="Hyodo S Kuraku.S."/>
        </authorList>
    </citation>
    <scope>NUCLEOTIDE SEQUENCE [LARGE SCALE GENOMIC DNA]</scope>
</reference>
<dbReference type="InterPro" id="IPR032843">
    <property type="entry name" value="Jiv"/>
</dbReference>
<dbReference type="CDD" id="cd06257">
    <property type="entry name" value="DnaJ"/>
    <property type="match status" value="1"/>
</dbReference>
<dbReference type="Pfam" id="PF00226">
    <property type="entry name" value="DnaJ"/>
    <property type="match status" value="1"/>
</dbReference>
<dbReference type="Gene3D" id="1.10.287.110">
    <property type="entry name" value="DnaJ domain"/>
    <property type="match status" value="1"/>
</dbReference>
<dbReference type="InterPro" id="IPR052317">
    <property type="entry name" value="Viral_replicn-host_int_reg"/>
</dbReference>
<feature type="domain" description="J" evidence="3">
    <location>
        <begin position="573"/>
        <end position="637"/>
    </location>
</feature>
<dbReference type="EMBL" id="BEZZ01001002">
    <property type="protein sequence ID" value="GCC37456.1"/>
    <property type="molecule type" value="Genomic_DNA"/>
</dbReference>
<feature type="region of interest" description="Disordered" evidence="1">
    <location>
        <begin position="753"/>
        <end position="832"/>
    </location>
</feature>
<evidence type="ECO:0000256" key="1">
    <source>
        <dbReference type="SAM" id="MobiDB-lite"/>
    </source>
</evidence>
<dbReference type="Pfam" id="PF14901">
    <property type="entry name" value="Jiv90"/>
    <property type="match status" value="1"/>
</dbReference>
<dbReference type="OrthoDB" id="1507364at2759"/>
<dbReference type="OMA" id="YSCGARC"/>
<feature type="transmembrane region" description="Helical" evidence="2">
    <location>
        <begin position="446"/>
        <end position="469"/>
    </location>
</feature>
<feature type="compositionally biased region" description="Basic and acidic residues" evidence="1">
    <location>
        <begin position="24"/>
        <end position="38"/>
    </location>
</feature>
<dbReference type="PANTHER" id="PTHR44665">
    <property type="entry name" value="DNAJ HOMOLOG SUBFAMILY C MEMBER 14"/>
    <property type="match status" value="1"/>
</dbReference>
<accession>A0A401T460</accession>
<gene>
    <name evidence="4" type="ORF">chiPu_0015960</name>
</gene>
<feature type="compositionally biased region" description="Basic residues" evidence="1">
    <location>
        <begin position="291"/>
        <end position="303"/>
    </location>
</feature>
<evidence type="ECO:0000313" key="5">
    <source>
        <dbReference type="Proteomes" id="UP000287033"/>
    </source>
</evidence>
<dbReference type="GO" id="GO:0050780">
    <property type="term" value="F:dopamine receptor binding"/>
    <property type="evidence" value="ECO:0007669"/>
    <property type="project" value="TreeGrafter"/>
</dbReference>
<comment type="caution">
    <text evidence="4">The sequence shown here is derived from an EMBL/GenBank/DDBJ whole genome shotgun (WGS) entry which is preliminary data.</text>
</comment>
<dbReference type="InterPro" id="IPR001623">
    <property type="entry name" value="DnaJ_domain"/>
</dbReference>
<feature type="compositionally biased region" description="Basic and acidic residues" evidence="1">
    <location>
        <begin position="1"/>
        <end position="12"/>
    </location>
</feature>
<dbReference type="SMART" id="SM00271">
    <property type="entry name" value="DnaJ"/>
    <property type="match status" value="1"/>
</dbReference>
<keyword evidence="2" id="KW-1133">Transmembrane helix</keyword>
<proteinExistence type="predicted"/>
<dbReference type="InterPro" id="IPR036869">
    <property type="entry name" value="J_dom_sf"/>
</dbReference>
<dbReference type="SUPFAM" id="SSF46565">
    <property type="entry name" value="Chaperone J-domain"/>
    <property type="match status" value="1"/>
</dbReference>
<sequence>MERKDPHARCKDLQWSGRNTNHGYMKEEQRLSPHSHSQFDEIRQPGVSLLCDDKTTDFPNYSCGARCDGADSSQYISEHVCTSRGNMSWQRTSHQALRNNGSGICTPVTLTDWTFGDVNCFDHKGPCSDQLLDEELKTLEMEGLNFPCGHLDFTGQMPSLYCSDISGDECNLQNTNIEKPYSLTGVTDCENVSEKDSRENGCVSSIHRREISACTRMFLEGCLQPGSYGDHNFPFKTDDNLAFLDNLDCIRSTNTSQEDGIDECNEFNEGEGMDENPVKTVEDISQPVRFSSRKSNKRQRNKSATKDNSSNIYDKDDAREHVKKNGKSSTANKQRHTKAERKRQHADNRDRLKSGVQKQTQELLWKCITYIKILMDVILFVTLKCGECVELGGKLVYSCCQIQKEDFISLKGNARTSCLWLLKQAKSVSGKLKWFCFSSTKMTIKILKMLLALLFLVLMLFIGCLRLCYKYGKSGISRIFQRLPIWGKENFPHFPVVRFLHSLCSSIAESRAWNYLKRLWEKLKMRSWLTGKWRTAGQSPVLSPHSPSGSRYQPDHEVDRLLAMADMPEEDLDPFKVLGVEVMATDAELKKAYRQLAVLVHPDKNQHPRSEEAFKVVRAAWDIVSNPERRKEYEIKRAAESELHRSMNEFLTKLQDDLKEAMNTMMCSKCEGKHKRFEMDRDPQAARYCAECNKRHSVEDGDFWAESSMLGLKITYFAMMDGKVYDITEWAGCQRVGISPDIHNVPYHISFATRTSGNSGRHRASSENGPSPPTDLQDFFSKIFQGAGPQTANGSFFGPPQPRSNSQPKAEAAQRTETKQKRRKKVRRTFPR</sequence>
<dbReference type="PROSITE" id="PS50076">
    <property type="entry name" value="DNAJ_2"/>
    <property type="match status" value="1"/>
</dbReference>
<dbReference type="AlphaFoldDB" id="A0A401T460"/>
<keyword evidence="2" id="KW-0472">Membrane</keyword>
<dbReference type="Proteomes" id="UP000287033">
    <property type="component" value="Unassembled WGS sequence"/>
</dbReference>
<dbReference type="STRING" id="137246.A0A401T460"/>
<feature type="compositionally biased region" description="Basic residues" evidence="1">
    <location>
        <begin position="333"/>
        <end position="344"/>
    </location>
</feature>